<organism evidence="1 2">
    <name type="scientific">Spirodela intermedia</name>
    <name type="common">Intermediate duckweed</name>
    <dbReference type="NCBI Taxonomy" id="51605"/>
    <lineage>
        <taxon>Eukaryota</taxon>
        <taxon>Viridiplantae</taxon>
        <taxon>Streptophyta</taxon>
        <taxon>Embryophyta</taxon>
        <taxon>Tracheophyta</taxon>
        <taxon>Spermatophyta</taxon>
        <taxon>Magnoliopsida</taxon>
        <taxon>Liliopsida</taxon>
        <taxon>Araceae</taxon>
        <taxon>Lemnoideae</taxon>
        <taxon>Spirodela</taxon>
    </lineage>
</organism>
<dbReference type="PIRSF" id="PIRSF031279">
    <property type="entry name" value="UCP031279"/>
    <property type="match status" value="1"/>
</dbReference>
<dbReference type="InterPro" id="IPR016972">
    <property type="entry name" value="UCP031279"/>
</dbReference>
<dbReference type="PANTHER" id="PTHR33526">
    <property type="entry name" value="OS07G0123800 PROTEIN"/>
    <property type="match status" value="1"/>
</dbReference>
<evidence type="ECO:0000313" key="2">
    <source>
        <dbReference type="Proteomes" id="UP000663760"/>
    </source>
</evidence>
<gene>
    <name evidence="1" type="ORF">SI8410_03004509</name>
</gene>
<keyword evidence="2" id="KW-1185">Reference proteome</keyword>
<dbReference type="OrthoDB" id="694638at2759"/>
<accession>A0A7I8K8D7</accession>
<dbReference type="Proteomes" id="UP000663760">
    <property type="component" value="Chromosome 3"/>
</dbReference>
<dbReference type="EMBL" id="LR746266">
    <property type="protein sequence ID" value="CAA7393803.1"/>
    <property type="molecule type" value="Genomic_DNA"/>
</dbReference>
<evidence type="ECO:0000313" key="1">
    <source>
        <dbReference type="EMBL" id="CAA7393803.1"/>
    </source>
</evidence>
<reference evidence="1" key="1">
    <citation type="submission" date="2020-02" db="EMBL/GenBank/DDBJ databases">
        <authorList>
            <person name="Scholz U."/>
            <person name="Mascher M."/>
            <person name="Fiebig A."/>
        </authorList>
    </citation>
    <scope>NUCLEOTIDE SEQUENCE</scope>
</reference>
<dbReference type="PANTHER" id="PTHR33526:SF4">
    <property type="entry name" value="OS07G0123800 PROTEIN"/>
    <property type="match status" value="1"/>
</dbReference>
<dbReference type="AlphaFoldDB" id="A0A7I8K8D7"/>
<sequence>MISAGLLHPGGAAIRKEGSVTGGGSRRVGRMVTAPFRALRRLRDLYVRSMTGCAGSGNFRKVTAFPGGASAGIRRSYSLNPSRVSSSSEDDLRDLVRAASQGARGSLNLSGFYQSPGGKPTVPRSQSVAIGRIDEDKPSDFTAEPVLGPLYPRSRSCAVPKRKGGMMA</sequence>
<proteinExistence type="predicted"/>
<name>A0A7I8K8D7_SPIIN</name>
<protein>
    <submittedName>
        <fullName evidence="1">Uncharacterized protein</fullName>
    </submittedName>
</protein>